<dbReference type="InterPro" id="IPR011899">
    <property type="entry name" value="Glutaredoxin_euk/vir"/>
</dbReference>
<dbReference type="PANTHER" id="PTHR45694:SF18">
    <property type="entry name" value="GLUTAREDOXIN-1-RELATED"/>
    <property type="match status" value="1"/>
</dbReference>
<comment type="function">
    <text evidence="1">Has a glutathione-disulfide oxidoreductase activity in the presence of NADPH and glutathione reductase. Reduces low molecular weight disulfides and proteins.</text>
</comment>
<dbReference type="PANTHER" id="PTHR45694">
    <property type="entry name" value="GLUTAREDOXIN 2"/>
    <property type="match status" value="1"/>
</dbReference>
<gene>
    <name evidence="7" type="ORF">PLOB_00006824</name>
</gene>
<feature type="domain" description="Glutaredoxin" evidence="6">
    <location>
        <begin position="17"/>
        <end position="80"/>
    </location>
</feature>
<dbReference type="InterPro" id="IPR014025">
    <property type="entry name" value="Glutaredoxin_subgr"/>
</dbReference>
<accession>A0ABN8QHJ1</accession>
<name>A0ABN8QHJ1_9CNID</name>
<evidence type="ECO:0000256" key="2">
    <source>
        <dbReference type="ARBA" id="ARBA00022448"/>
    </source>
</evidence>
<protein>
    <recommendedName>
        <fullName evidence="6">Glutaredoxin domain-containing protein</fullName>
    </recommendedName>
</protein>
<evidence type="ECO:0000256" key="3">
    <source>
        <dbReference type="ARBA" id="ARBA00022982"/>
    </source>
</evidence>
<dbReference type="Proteomes" id="UP001159405">
    <property type="component" value="Unassembled WGS sequence"/>
</dbReference>
<dbReference type="EMBL" id="CALNXK010000130">
    <property type="protein sequence ID" value="CAH3164724.1"/>
    <property type="molecule type" value="Genomic_DNA"/>
</dbReference>
<dbReference type="InterPro" id="IPR002109">
    <property type="entry name" value="Glutaredoxin"/>
</dbReference>
<keyword evidence="5" id="KW-0676">Redox-active center</keyword>
<evidence type="ECO:0000259" key="6">
    <source>
        <dbReference type="Pfam" id="PF00462"/>
    </source>
</evidence>
<dbReference type="InterPro" id="IPR036249">
    <property type="entry name" value="Thioredoxin-like_sf"/>
</dbReference>
<keyword evidence="8" id="KW-1185">Reference proteome</keyword>
<evidence type="ECO:0000256" key="5">
    <source>
        <dbReference type="ARBA" id="ARBA00023284"/>
    </source>
</evidence>
<dbReference type="InterPro" id="IPR011767">
    <property type="entry name" value="GLR_AS"/>
</dbReference>
<comment type="caution">
    <text evidence="7">The sequence shown here is derived from an EMBL/GenBank/DDBJ whole genome shotgun (WGS) entry which is preliminary data.</text>
</comment>
<dbReference type="PROSITE" id="PS00195">
    <property type="entry name" value="GLUTAREDOXIN_1"/>
    <property type="match status" value="1"/>
</dbReference>
<evidence type="ECO:0000313" key="8">
    <source>
        <dbReference type="Proteomes" id="UP001159405"/>
    </source>
</evidence>
<dbReference type="CDD" id="cd03419">
    <property type="entry name" value="GRX_GRXh_1_2_like"/>
    <property type="match status" value="1"/>
</dbReference>
<dbReference type="SUPFAM" id="SSF52833">
    <property type="entry name" value="Thioredoxin-like"/>
    <property type="match status" value="1"/>
</dbReference>
<evidence type="ECO:0000313" key="7">
    <source>
        <dbReference type="EMBL" id="CAH3164724.1"/>
    </source>
</evidence>
<organism evidence="7 8">
    <name type="scientific">Porites lobata</name>
    <dbReference type="NCBI Taxonomy" id="104759"/>
    <lineage>
        <taxon>Eukaryota</taxon>
        <taxon>Metazoa</taxon>
        <taxon>Cnidaria</taxon>
        <taxon>Anthozoa</taxon>
        <taxon>Hexacorallia</taxon>
        <taxon>Scleractinia</taxon>
        <taxon>Fungiina</taxon>
        <taxon>Poritidae</taxon>
        <taxon>Porites</taxon>
    </lineage>
</organism>
<evidence type="ECO:0000256" key="1">
    <source>
        <dbReference type="ARBA" id="ARBA00002549"/>
    </source>
</evidence>
<keyword evidence="3" id="KW-0249">Electron transport</keyword>
<dbReference type="Pfam" id="PF00462">
    <property type="entry name" value="Glutaredoxin"/>
    <property type="match status" value="1"/>
</dbReference>
<keyword evidence="2" id="KW-0813">Transport</keyword>
<sequence>MAGKTEFVNLQVSGNKVCVFSKSYCPYCKKAKEALADAGLKEYVLLELDQRDDGDAIQDALLQITGGRSVPRVFIGGKFVGGGDDVKKLQDTGKLKPLLENAGAL</sequence>
<dbReference type="PROSITE" id="PS51354">
    <property type="entry name" value="GLUTAREDOXIN_2"/>
    <property type="match status" value="1"/>
</dbReference>
<dbReference type="PRINTS" id="PR00160">
    <property type="entry name" value="GLUTAREDOXIN"/>
</dbReference>
<dbReference type="Gene3D" id="3.40.30.10">
    <property type="entry name" value="Glutaredoxin"/>
    <property type="match status" value="1"/>
</dbReference>
<evidence type="ECO:0000256" key="4">
    <source>
        <dbReference type="ARBA" id="ARBA00023157"/>
    </source>
</evidence>
<reference evidence="7 8" key="1">
    <citation type="submission" date="2022-05" db="EMBL/GenBank/DDBJ databases">
        <authorList>
            <consortium name="Genoscope - CEA"/>
            <person name="William W."/>
        </authorList>
    </citation>
    <scope>NUCLEOTIDE SEQUENCE [LARGE SCALE GENOMIC DNA]</scope>
</reference>
<keyword evidence="4" id="KW-1015">Disulfide bond</keyword>
<proteinExistence type="predicted"/>
<dbReference type="NCBIfam" id="TIGR02180">
    <property type="entry name" value="GRX_euk"/>
    <property type="match status" value="1"/>
</dbReference>